<keyword evidence="2" id="KW-1185">Reference proteome</keyword>
<evidence type="ECO:0000313" key="2">
    <source>
        <dbReference type="Proteomes" id="UP000658258"/>
    </source>
</evidence>
<dbReference type="EMBL" id="BNAG01000003">
    <property type="protein sequence ID" value="GHE65180.1"/>
    <property type="molecule type" value="Genomic_DNA"/>
</dbReference>
<organism evidence="1 2">
    <name type="scientific">Roseivirga thermotolerans</name>
    <dbReference type="NCBI Taxonomy" id="1758176"/>
    <lineage>
        <taxon>Bacteria</taxon>
        <taxon>Pseudomonadati</taxon>
        <taxon>Bacteroidota</taxon>
        <taxon>Cytophagia</taxon>
        <taxon>Cytophagales</taxon>
        <taxon>Roseivirgaceae</taxon>
        <taxon>Roseivirga</taxon>
    </lineage>
</organism>
<evidence type="ECO:0000313" key="1">
    <source>
        <dbReference type="EMBL" id="GHE65180.1"/>
    </source>
</evidence>
<protein>
    <submittedName>
        <fullName evidence="1">Uncharacterized protein</fullName>
    </submittedName>
</protein>
<gene>
    <name evidence="1" type="ORF">GCM10011340_20320</name>
</gene>
<accession>A0ABQ3I9B0</accession>
<sequence length="116" mass="14102">MSSKPATIEDLCKENYPIFLKHPQEYLLIKITEMTIFTVRVVLLDEGYSFEHKRKKKTYKCENDFGEALDKLVGFNLITEYDYMVALRDYFHKEHEARERFRPVYEQFLTQYRMNN</sequence>
<proteinExistence type="predicted"/>
<reference evidence="2" key="1">
    <citation type="journal article" date="2019" name="Int. J. Syst. Evol. Microbiol.">
        <title>The Global Catalogue of Microorganisms (GCM) 10K type strain sequencing project: providing services to taxonomists for standard genome sequencing and annotation.</title>
        <authorList>
            <consortium name="The Broad Institute Genomics Platform"/>
            <consortium name="The Broad Institute Genome Sequencing Center for Infectious Disease"/>
            <person name="Wu L."/>
            <person name="Ma J."/>
        </authorList>
    </citation>
    <scope>NUCLEOTIDE SEQUENCE [LARGE SCALE GENOMIC DNA]</scope>
    <source>
        <strain evidence="2">CGMCC 1.15111</strain>
    </source>
</reference>
<dbReference type="Proteomes" id="UP000658258">
    <property type="component" value="Unassembled WGS sequence"/>
</dbReference>
<name>A0ABQ3I9B0_9BACT</name>
<comment type="caution">
    <text evidence="1">The sequence shown here is derived from an EMBL/GenBank/DDBJ whole genome shotgun (WGS) entry which is preliminary data.</text>
</comment>
<dbReference type="RefSeq" id="WP_189630152.1">
    <property type="nucleotide sequence ID" value="NZ_BNAG01000003.1"/>
</dbReference>